<dbReference type="Proteomes" id="UP000318296">
    <property type="component" value="Unassembled WGS sequence"/>
</dbReference>
<sequence>REEEAETRAAEAGRVKSVEGEEAKPLTEDKAEK</sequence>
<proteinExistence type="predicted"/>
<feature type="region of interest" description="Disordered" evidence="1">
    <location>
        <begin position="1"/>
        <end position="33"/>
    </location>
</feature>
<accession>A0A554LEI3</accession>
<feature type="non-terminal residue" evidence="2">
    <location>
        <position position="1"/>
    </location>
</feature>
<evidence type="ECO:0000256" key="1">
    <source>
        <dbReference type="SAM" id="MobiDB-lite"/>
    </source>
</evidence>
<reference evidence="2 3" key="1">
    <citation type="submission" date="2017-07" db="EMBL/GenBank/DDBJ databases">
        <title>Mechanisms for carbon and nitrogen cycling indicate functional differentiation within the Candidate Phyla Radiation.</title>
        <authorList>
            <person name="Danczak R.E."/>
            <person name="Johnston M.D."/>
            <person name="Kenah C."/>
            <person name="Slattery M."/>
            <person name="Wrighton K.C."/>
            <person name="Wilkins M.J."/>
        </authorList>
    </citation>
    <scope>NUCLEOTIDE SEQUENCE [LARGE SCALE GENOMIC DNA]</scope>
    <source>
        <strain evidence="2">Licking1014_96</strain>
    </source>
</reference>
<protein>
    <submittedName>
        <fullName evidence="2">Uncharacterized protein</fullName>
    </submittedName>
</protein>
<gene>
    <name evidence="2" type="ORF">CEN92_321</name>
</gene>
<evidence type="ECO:0000313" key="2">
    <source>
        <dbReference type="EMBL" id="TSC91185.1"/>
    </source>
</evidence>
<name>A0A554LEI3_9BACT</name>
<dbReference type="AlphaFoldDB" id="A0A554LEI3"/>
<dbReference type="EMBL" id="VMGH01000046">
    <property type="protein sequence ID" value="TSC91185.1"/>
    <property type="molecule type" value="Genomic_DNA"/>
</dbReference>
<evidence type="ECO:0000313" key="3">
    <source>
        <dbReference type="Proteomes" id="UP000318296"/>
    </source>
</evidence>
<comment type="caution">
    <text evidence="2">The sequence shown here is derived from an EMBL/GenBank/DDBJ whole genome shotgun (WGS) entry which is preliminary data.</text>
</comment>
<organism evidence="2 3">
    <name type="scientific">Candidatus Berkelbacteria bacterium Licking1014_96</name>
    <dbReference type="NCBI Taxonomy" id="2017149"/>
    <lineage>
        <taxon>Bacteria</taxon>
        <taxon>Candidatus Berkelbacteria</taxon>
    </lineage>
</organism>